<evidence type="ECO:0000313" key="4">
    <source>
        <dbReference type="EMBL" id="PWN55624.1"/>
    </source>
</evidence>
<feature type="repeat" description="TPR" evidence="3">
    <location>
        <begin position="37"/>
        <end position="70"/>
    </location>
</feature>
<dbReference type="SUPFAM" id="SSF48452">
    <property type="entry name" value="TPR-like"/>
    <property type="match status" value="1"/>
</dbReference>
<dbReference type="OrthoDB" id="9814042at2"/>
<sequence length="255" mass="28277">MRQFAGGVIALLLLAGCVTESPQGLYSQSQADYTEAARINTQLGIDYMRKGESERALSKLQRALEQDPSLALAHSSIAFVYQSRGDAVSADRHYRKALALQPNSPDTQNNYGVFLCGQSRYDEALAAFERALRVTGYRTPEVAMTNAGVCARKAGNIAQAEQYFRGALRENGTFASALAQIALLSYERGDYLRARAFLQRYTQSAAHSPQTLWLGVRTERALGDQAAARRYADQLKQRYPESEETYSLLRSERNG</sequence>
<dbReference type="PROSITE" id="PS51257">
    <property type="entry name" value="PROKAR_LIPOPROTEIN"/>
    <property type="match status" value="1"/>
</dbReference>
<dbReference type="Pfam" id="PF13424">
    <property type="entry name" value="TPR_12"/>
    <property type="match status" value="1"/>
</dbReference>
<dbReference type="InterPro" id="IPR019734">
    <property type="entry name" value="TPR_rpt"/>
</dbReference>
<dbReference type="PANTHER" id="PTHR45586:SF14">
    <property type="entry name" value="TETRATRICOPEPTIDE TPR_2 REPEAT PROTEIN"/>
    <property type="match status" value="1"/>
</dbReference>
<evidence type="ECO:0000256" key="2">
    <source>
        <dbReference type="ARBA" id="ARBA00022803"/>
    </source>
</evidence>
<organism evidence="4 5">
    <name type="scientific">Abyssibacter profundi</name>
    <dbReference type="NCBI Taxonomy" id="2182787"/>
    <lineage>
        <taxon>Bacteria</taxon>
        <taxon>Pseudomonadati</taxon>
        <taxon>Pseudomonadota</taxon>
        <taxon>Gammaproteobacteria</taxon>
        <taxon>Chromatiales</taxon>
        <taxon>Oceanococcaceae</taxon>
        <taxon>Abyssibacter</taxon>
    </lineage>
</organism>
<dbReference type="EMBL" id="QEQK01000009">
    <property type="protein sequence ID" value="PWN55624.1"/>
    <property type="molecule type" value="Genomic_DNA"/>
</dbReference>
<feature type="repeat" description="TPR" evidence="3">
    <location>
        <begin position="71"/>
        <end position="104"/>
    </location>
</feature>
<dbReference type="Pfam" id="PF13174">
    <property type="entry name" value="TPR_6"/>
    <property type="match status" value="1"/>
</dbReference>
<accession>A0A363UJP4</accession>
<keyword evidence="1" id="KW-0677">Repeat</keyword>
<dbReference type="PROSITE" id="PS50005">
    <property type="entry name" value="TPR"/>
    <property type="match status" value="2"/>
</dbReference>
<dbReference type="RefSeq" id="WP_109720548.1">
    <property type="nucleotide sequence ID" value="NZ_QEQK01000009.1"/>
</dbReference>
<evidence type="ECO:0000256" key="1">
    <source>
        <dbReference type="ARBA" id="ARBA00022737"/>
    </source>
</evidence>
<keyword evidence="2 3" id="KW-0802">TPR repeat</keyword>
<dbReference type="InterPro" id="IPR013360">
    <property type="entry name" value="Pilus_4_PilW"/>
</dbReference>
<dbReference type="NCBIfam" id="TIGR02521">
    <property type="entry name" value="type_IV_pilW"/>
    <property type="match status" value="1"/>
</dbReference>
<dbReference type="SMART" id="SM00028">
    <property type="entry name" value="TPR"/>
    <property type="match status" value="5"/>
</dbReference>
<dbReference type="InterPro" id="IPR051012">
    <property type="entry name" value="CellSynth/LPSAsmb/PSIAsmb"/>
</dbReference>
<keyword evidence="5" id="KW-1185">Reference proteome</keyword>
<comment type="caution">
    <text evidence="4">The sequence shown here is derived from an EMBL/GenBank/DDBJ whole genome shotgun (WGS) entry which is preliminary data.</text>
</comment>
<gene>
    <name evidence="4" type="ORF">DEH80_10990</name>
</gene>
<evidence type="ECO:0000256" key="3">
    <source>
        <dbReference type="PROSITE-ProRule" id="PRU00339"/>
    </source>
</evidence>
<name>A0A363UJP4_9GAMM</name>
<dbReference type="Pfam" id="PF13432">
    <property type="entry name" value="TPR_16"/>
    <property type="match status" value="1"/>
</dbReference>
<dbReference type="AlphaFoldDB" id="A0A363UJP4"/>
<dbReference type="InterPro" id="IPR011990">
    <property type="entry name" value="TPR-like_helical_dom_sf"/>
</dbReference>
<reference evidence="4 5" key="1">
    <citation type="submission" date="2018-05" db="EMBL/GenBank/DDBJ databases">
        <title>Abyssibacter profundi OUC007T gen. nov., sp. nov, a marine bacterium isolated from seawater of the Mariana Trench.</title>
        <authorList>
            <person name="Zhou S."/>
        </authorList>
    </citation>
    <scope>NUCLEOTIDE SEQUENCE [LARGE SCALE GENOMIC DNA]</scope>
    <source>
        <strain evidence="4 5">OUC007</strain>
    </source>
</reference>
<evidence type="ECO:0000313" key="5">
    <source>
        <dbReference type="Proteomes" id="UP000251800"/>
    </source>
</evidence>
<proteinExistence type="predicted"/>
<dbReference type="Proteomes" id="UP000251800">
    <property type="component" value="Unassembled WGS sequence"/>
</dbReference>
<dbReference type="PANTHER" id="PTHR45586">
    <property type="entry name" value="TPR REPEAT-CONTAINING PROTEIN PA4667"/>
    <property type="match status" value="1"/>
</dbReference>
<dbReference type="Gene3D" id="1.25.40.10">
    <property type="entry name" value="Tetratricopeptide repeat domain"/>
    <property type="match status" value="1"/>
</dbReference>
<protein>
    <submittedName>
        <fullName evidence="4">Type IV pilus biogenesis/stability protein PilW</fullName>
    </submittedName>
</protein>